<sequence>MHVVVSGRREDVGKQAVAELTKTGIIARAISLGQYSGKASFVAGAILHIDGGFQAK</sequence>
<dbReference type="AlphaFoldDB" id="A0A9X2GIH7"/>
<comment type="caution">
    <text evidence="1">The sequence shown here is derived from an EMBL/GenBank/DDBJ whole genome shotgun (WGS) entry which is preliminary data.</text>
</comment>
<accession>A0A9X2GIH7</accession>
<evidence type="ECO:0000313" key="1">
    <source>
        <dbReference type="EMBL" id="MCP2354718.1"/>
    </source>
</evidence>
<protein>
    <submittedName>
        <fullName evidence="1">Uncharacterized protein</fullName>
    </submittedName>
</protein>
<organism evidence="1 2">
    <name type="scientific">Nonomuraea thailandensis</name>
    <dbReference type="NCBI Taxonomy" id="1188745"/>
    <lineage>
        <taxon>Bacteria</taxon>
        <taxon>Bacillati</taxon>
        <taxon>Actinomycetota</taxon>
        <taxon>Actinomycetes</taxon>
        <taxon>Streptosporangiales</taxon>
        <taxon>Streptosporangiaceae</taxon>
        <taxon>Nonomuraea</taxon>
    </lineage>
</organism>
<proteinExistence type="predicted"/>
<dbReference type="EMBL" id="JAMZEB010000002">
    <property type="protein sequence ID" value="MCP2354718.1"/>
    <property type="molecule type" value="Genomic_DNA"/>
</dbReference>
<dbReference type="RefSeq" id="WP_253741257.1">
    <property type="nucleotide sequence ID" value="NZ_BAABKA010000048.1"/>
</dbReference>
<evidence type="ECO:0000313" key="2">
    <source>
        <dbReference type="Proteomes" id="UP001139648"/>
    </source>
</evidence>
<reference evidence="1" key="1">
    <citation type="submission" date="2022-06" db="EMBL/GenBank/DDBJ databases">
        <title>Sequencing the genomes of 1000 actinobacteria strains.</title>
        <authorList>
            <person name="Klenk H.-P."/>
        </authorList>
    </citation>
    <scope>NUCLEOTIDE SEQUENCE</scope>
    <source>
        <strain evidence="1">DSM 46694</strain>
    </source>
</reference>
<gene>
    <name evidence="1" type="ORF">HD597_001738</name>
</gene>
<name>A0A9X2GIH7_9ACTN</name>
<dbReference type="Proteomes" id="UP001139648">
    <property type="component" value="Unassembled WGS sequence"/>
</dbReference>
<keyword evidence="2" id="KW-1185">Reference proteome</keyword>